<keyword evidence="3" id="KW-1185">Reference proteome</keyword>
<feature type="compositionally biased region" description="Low complexity" evidence="1">
    <location>
        <begin position="528"/>
        <end position="546"/>
    </location>
</feature>
<protein>
    <submittedName>
        <fullName evidence="2">Uncharacterized protein</fullName>
    </submittedName>
</protein>
<evidence type="ECO:0000313" key="3">
    <source>
        <dbReference type="Proteomes" id="UP001153069"/>
    </source>
</evidence>
<dbReference type="Gene3D" id="3.40.50.11350">
    <property type="match status" value="3"/>
</dbReference>
<organism evidence="2 3">
    <name type="scientific">Seminavis robusta</name>
    <dbReference type="NCBI Taxonomy" id="568900"/>
    <lineage>
        <taxon>Eukaryota</taxon>
        <taxon>Sar</taxon>
        <taxon>Stramenopiles</taxon>
        <taxon>Ochrophyta</taxon>
        <taxon>Bacillariophyta</taxon>
        <taxon>Bacillariophyceae</taxon>
        <taxon>Bacillariophycidae</taxon>
        <taxon>Naviculales</taxon>
        <taxon>Naviculaceae</taxon>
        <taxon>Seminavis</taxon>
    </lineage>
</organism>
<name>A0A9N8E132_9STRA</name>
<proteinExistence type="predicted"/>
<reference evidence="2" key="1">
    <citation type="submission" date="2020-06" db="EMBL/GenBank/DDBJ databases">
        <authorList>
            <consortium name="Plant Systems Biology data submission"/>
        </authorList>
    </citation>
    <scope>NUCLEOTIDE SEQUENCE</scope>
    <source>
        <strain evidence="2">D6</strain>
    </source>
</reference>
<gene>
    <name evidence="2" type="ORF">SEMRO_442_G143900.1</name>
</gene>
<dbReference type="GO" id="GO:0046921">
    <property type="term" value="F:alpha-(1-&gt;6)-fucosyltransferase activity"/>
    <property type="evidence" value="ECO:0007669"/>
    <property type="project" value="TreeGrafter"/>
</dbReference>
<feature type="compositionally biased region" description="Basic and acidic residues" evidence="1">
    <location>
        <begin position="1"/>
        <end position="11"/>
    </location>
</feature>
<feature type="region of interest" description="Disordered" evidence="1">
    <location>
        <begin position="70"/>
        <end position="159"/>
    </location>
</feature>
<feature type="compositionally biased region" description="Polar residues" evidence="1">
    <location>
        <begin position="98"/>
        <end position="110"/>
    </location>
</feature>
<dbReference type="PANTHER" id="PTHR13132">
    <property type="entry name" value="ALPHA- 1,6 -FUCOSYLTRANSFERASE"/>
    <property type="match status" value="1"/>
</dbReference>
<accession>A0A9N8E132</accession>
<feature type="region of interest" description="Disordered" evidence="1">
    <location>
        <begin position="519"/>
        <end position="561"/>
    </location>
</feature>
<comment type="caution">
    <text evidence="2">The sequence shown here is derived from an EMBL/GenBank/DDBJ whole genome shotgun (WGS) entry which is preliminary data.</text>
</comment>
<feature type="compositionally biased region" description="Acidic residues" evidence="1">
    <location>
        <begin position="953"/>
        <end position="968"/>
    </location>
</feature>
<feature type="compositionally biased region" description="Basic and acidic residues" evidence="1">
    <location>
        <begin position="940"/>
        <end position="952"/>
    </location>
</feature>
<feature type="region of interest" description="Disordered" evidence="1">
    <location>
        <begin position="940"/>
        <end position="1007"/>
    </location>
</feature>
<evidence type="ECO:0000313" key="2">
    <source>
        <dbReference type="EMBL" id="CAB9510571.1"/>
    </source>
</evidence>
<feature type="region of interest" description="Disordered" evidence="1">
    <location>
        <begin position="1"/>
        <end position="21"/>
    </location>
</feature>
<dbReference type="Proteomes" id="UP001153069">
    <property type="component" value="Unassembled WGS sequence"/>
</dbReference>
<dbReference type="EMBL" id="CAICTM010000441">
    <property type="protein sequence ID" value="CAB9510571.1"/>
    <property type="molecule type" value="Genomic_DNA"/>
</dbReference>
<sequence>MVEGSNNKKPEAAAMAKPRPRKRTSFQTFASWLAFSLVIAQMYTFNGNDWAKVFIEETETVDDSIQPHQAVATEDIDVSNNTKAPSKQRHLKAVDDQAASSVNETTQSNIPDEEKATESPNNSSDNAPDATSREVPATSSDKDSSTSSTFTDLVKPSPGASPVVCTFQDNFECCGTWDVNADEWWLQHPDWEVSSETKDSFCFAPMKDQRKASFLKMVHEVQWNGNCSQVEKSVEMNSGYGASTTWLNQAFWHAHKQGKPFQIVNGNRVWLYSTKDESSWAYCDTKDTRCYWLPISSCSREETIRGEHQGQKPNGSNREKEQYHWLRTYMTRPRQHFRRKLLEMRESIPLEQPCATMHVRRGDVGFPRPPFRRYAAVQEYIDKARIKEGDNVFLMTDDQSTIDEINKHLPNYTWIYIDRPRNDGIKNGFDGHVPAASDPGYEMLVIETELRLAQSCDKLVYGNSGFMKSLIETLDLEGKNYTRYYLDTTVSKEEARKFSSRDARVETFLAEIEALYQNKTSTTPNPLAQKESSSSQSQAEISRSSKQGNSGNKGDKKLHEQGNPNAAIELTNSFPLFEANVSDLMTCQNVSGRPTCCAPWDVEADGWWHARPDWEVSLENDTSYCFSPMANMEKARVMREIHDRQWINVNCSDMERSSEINSGVGASWSWLANSFWHAHVLKKHFQIARSNWHWMYAAKNKSSWAYCEDEDITCYSLPVSPCSRDGFNQDDRKWWKPKKDTKEVEEGMWLRDYMLRPRQVFRRKAYEMRQQVAMEYPCTMMHVRRGDSGLPRPPFRRYAAVQEYLDAASVQEGDNILLLTDDQSTIDEVKEHHPMYNWIYLDRPRNHGSSGGWNGHIPSGKGEFEMLAIDTELKLASKCNKVVYGYSGFMKAFLQNQITQGRDVALYYVDTTVTKEEAKSFQGNPKERAASLLKDIETKREEADKHNAKLKDDDEDDSEDSEDEDDSRDDSSEASQGKAKKTGRESGKRHQGNGRGRQSHDKTRKAAVSNAIAVANPLNCQESANGTSCCGSWDIDADKWWQHSPDFEVSVENSTSFCFSPMQNKEKASFLRRLHEVQWSGNCSTAVNAWQINSGFGASTSWLAYAFLKAHQKGTPFQINAPERDWLYGPTDNSSWAYCDDHDITCYFLPISSCPRQTTRQEREWTKPGRDPQTKKEYEWLREYLFRPKQIMRRQLLEMRESLNLPQPCVTIHIRRGDAGFPRQPFRRYAAVQEYLDAGYVEDGANIMLLTDDASTIDEINEHHRGDYNWVYLNRPRTRGVDGGWQSHVPSSDGAFEVLSIYTEFALASKCDTVVQGHSGFMRMLLGKMENEGKPFKRFVVSTGVSKDEAVQWPNDGKERLEYFKKQMDEYRRKSKEAKLASTTSS</sequence>
<dbReference type="GO" id="GO:0006487">
    <property type="term" value="P:protein N-linked glycosylation"/>
    <property type="evidence" value="ECO:0007669"/>
    <property type="project" value="TreeGrafter"/>
</dbReference>
<dbReference type="OrthoDB" id="2014825at2759"/>
<dbReference type="PANTHER" id="PTHR13132:SF29">
    <property type="entry name" value="ALPHA-(1,6)-FUCOSYLTRANSFERASE"/>
    <property type="match status" value="1"/>
</dbReference>
<evidence type="ECO:0000256" key="1">
    <source>
        <dbReference type="SAM" id="MobiDB-lite"/>
    </source>
</evidence>